<protein>
    <submittedName>
        <fullName evidence="1">Uncharacterized protein</fullName>
    </submittedName>
</protein>
<evidence type="ECO:0000313" key="1">
    <source>
        <dbReference type="EMBL" id="EME67454.1"/>
    </source>
</evidence>
<evidence type="ECO:0000313" key="2">
    <source>
        <dbReference type="Proteomes" id="UP000011744"/>
    </source>
</evidence>
<feature type="non-terminal residue" evidence="1">
    <location>
        <position position="59"/>
    </location>
</feature>
<reference evidence="1 2" key="1">
    <citation type="journal article" date="2014" name="Genome Announc.">
        <title>Draft Genome Sequence of Magnetospirillum sp. Strain SO-1, a Freshwater Magnetotactic Bacterium Isolated from the Ol'khovka River, Russia.</title>
        <authorList>
            <person name="Grouzdev D.S."/>
            <person name="Dziuba M.V."/>
            <person name="Sukhacheva M.S."/>
            <person name="Mardanov A.V."/>
            <person name="Beletskiy A.V."/>
            <person name="Kuznetsov B.B."/>
            <person name="Skryabin K.G."/>
        </authorList>
    </citation>
    <scope>NUCLEOTIDE SEQUENCE [LARGE SCALE GENOMIC DNA]</scope>
    <source>
        <strain evidence="1 2">SO-1</strain>
    </source>
</reference>
<name>M3A4P9_9PROT</name>
<dbReference type="AlphaFoldDB" id="M3A4P9"/>
<gene>
    <name evidence="1" type="ORF">H261_23432</name>
</gene>
<dbReference type="Proteomes" id="UP000011744">
    <property type="component" value="Unassembled WGS sequence"/>
</dbReference>
<sequence>MLLPSFPMMRSEAEKTLVAAIQRRLAELSSRYPSSIMLAVDDEGRAYLDAALMGRHGEV</sequence>
<proteinExistence type="predicted"/>
<accession>M3A4P9</accession>
<dbReference type="EMBL" id="AONQ01000223">
    <property type="protein sequence ID" value="EME67454.1"/>
    <property type="molecule type" value="Genomic_DNA"/>
</dbReference>
<keyword evidence="2" id="KW-1185">Reference proteome</keyword>
<organism evidence="1 2">
    <name type="scientific">Paramagnetospirillum caucaseum</name>
    <dbReference type="NCBI Taxonomy" id="1244869"/>
    <lineage>
        <taxon>Bacteria</taxon>
        <taxon>Pseudomonadati</taxon>
        <taxon>Pseudomonadota</taxon>
        <taxon>Alphaproteobacteria</taxon>
        <taxon>Rhodospirillales</taxon>
        <taxon>Magnetospirillaceae</taxon>
        <taxon>Paramagnetospirillum</taxon>
    </lineage>
</organism>
<comment type="caution">
    <text evidence="1">The sequence shown here is derived from an EMBL/GenBank/DDBJ whole genome shotgun (WGS) entry which is preliminary data.</text>
</comment>